<reference evidence="4 5" key="1">
    <citation type="submission" date="2019-11" db="EMBL/GenBank/DDBJ databases">
        <title>Genome sequences of 17 halophilic strains isolated from different environments.</title>
        <authorList>
            <person name="Furrow R.E."/>
        </authorList>
    </citation>
    <scope>NUCLEOTIDE SEQUENCE [LARGE SCALE GENOMIC DNA]</scope>
    <source>
        <strain evidence="4 5">SL-4</strain>
    </source>
</reference>
<dbReference type="Pfam" id="PF00106">
    <property type="entry name" value="adh_short"/>
    <property type="match status" value="1"/>
</dbReference>
<dbReference type="InterPro" id="IPR036291">
    <property type="entry name" value="NAD(P)-bd_dom_sf"/>
</dbReference>
<dbReference type="RefSeq" id="WP_160912321.1">
    <property type="nucleotide sequence ID" value="NZ_WMFA01000002.1"/>
</dbReference>
<keyword evidence="2" id="KW-0560">Oxidoreductase</keyword>
<dbReference type="AlphaFoldDB" id="A0A845F9U9"/>
<gene>
    <name evidence="4" type="ORF">GLW00_06335</name>
</gene>
<dbReference type="CDD" id="cd05374">
    <property type="entry name" value="17beta-HSD-like_SDR_c"/>
    <property type="match status" value="1"/>
</dbReference>
<comment type="caution">
    <text evidence="4">The sequence shown here is derived from an EMBL/GenBank/DDBJ whole genome shotgun (WGS) entry which is preliminary data.</text>
</comment>
<evidence type="ECO:0000313" key="5">
    <source>
        <dbReference type="Proteomes" id="UP000450457"/>
    </source>
</evidence>
<evidence type="ECO:0000256" key="3">
    <source>
        <dbReference type="RuleBase" id="RU000363"/>
    </source>
</evidence>
<dbReference type="GeneID" id="78006600"/>
<dbReference type="InterPro" id="IPR002347">
    <property type="entry name" value="SDR_fam"/>
</dbReference>
<dbReference type="EMBL" id="WMFA01000002">
    <property type="protein sequence ID" value="MYL70456.1"/>
    <property type="molecule type" value="Genomic_DNA"/>
</dbReference>
<evidence type="ECO:0000256" key="1">
    <source>
        <dbReference type="ARBA" id="ARBA00006484"/>
    </source>
</evidence>
<dbReference type="PANTHER" id="PTHR44169:SF6">
    <property type="entry name" value="NADPH-DEPENDENT 1-ACYLDIHYDROXYACETONE PHOSPHATE REDUCTASE"/>
    <property type="match status" value="1"/>
</dbReference>
<dbReference type="PRINTS" id="PR00080">
    <property type="entry name" value="SDRFAMILY"/>
</dbReference>
<protein>
    <submittedName>
        <fullName evidence="4">SDR family NAD(P)-dependent oxidoreductase</fullName>
    </submittedName>
</protein>
<evidence type="ECO:0000313" key="4">
    <source>
        <dbReference type="EMBL" id="MYL70456.1"/>
    </source>
</evidence>
<dbReference type="OrthoDB" id="9775296at2"/>
<dbReference type="SUPFAM" id="SSF51735">
    <property type="entry name" value="NAD(P)-binding Rossmann-fold domains"/>
    <property type="match status" value="1"/>
</dbReference>
<dbReference type="PANTHER" id="PTHR44169">
    <property type="entry name" value="NADPH-DEPENDENT 1-ACYLDIHYDROXYACETONE PHOSPHATE REDUCTASE"/>
    <property type="match status" value="1"/>
</dbReference>
<dbReference type="NCBIfam" id="NF004826">
    <property type="entry name" value="PRK06182.1"/>
    <property type="match status" value="1"/>
</dbReference>
<dbReference type="Gene3D" id="3.40.50.720">
    <property type="entry name" value="NAD(P)-binding Rossmann-like Domain"/>
    <property type="match status" value="1"/>
</dbReference>
<evidence type="ECO:0000256" key="2">
    <source>
        <dbReference type="ARBA" id="ARBA00023002"/>
    </source>
</evidence>
<name>A0A845F9U9_9BACI</name>
<proteinExistence type="inferred from homology"/>
<dbReference type="Proteomes" id="UP000450457">
    <property type="component" value="Unassembled WGS sequence"/>
</dbReference>
<comment type="similarity">
    <text evidence="1 3">Belongs to the short-chain dehydrogenases/reductases (SDR) family.</text>
</comment>
<dbReference type="GO" id="GO:0016491">
    <property type="term" value="F:oxidoreductase activity"/>
    <property type="evidence" value="ECO:0007669"/>
    <property type="project" value="UniProtKB-KW"/>
</dbReference>
<sequence>MKNKKKGVVLITGASSGMGMETAKLLLEEGYIVYGAARRLDKMKEIESKGAHILAMDVTDEKSMIEGVDRIIQEQGRIDVLFNNAGYGSYGAVEDVSIEEAKHQFDVNLFGLSRLTQLVLPHMRKQQSGRIINNSSMGGRIFTPMGSWYHASKHALEGYSDCLRLEVAPFGIDVVVIQPGSIESEWTGIMLENLQKTSGTSAYQDMTRSFVSMTKKMTGASSSPVVIAQTVKKAIEAQKPKTRYAAGKYAKAYMFLRKVVPDRMFDSIFHTMMKR</sequence>
<accession>A0A845F9U9</accession>
<dbReference type="PRINTS" id="PR00081">
    <property type="entry name" value="GDHRDH"/>
</dbReference>
<organism evidence="4 5">
    <name type="scientific">Halobacillus litoralis</name>
    <dbReference type="NCBI Taxonomy" id="45668"/>
    <lineage>
        <taxon>Bacteria</taxon>
        <taxon>Bacillati</taxon>
        <taxon>Bacillota</taxon>
        <taxon>Bacilli</taxon>
        <taxon>Bacillales</taxon>
        <taxon>Bacillaceae</taxon>
        <taxon>Halobacillus</taxon>
    </lineage>
</organism>